<dbReference type="OrthoDB" id="5977668at2759"/>
<gene>
    <name evidence="3" type="ORF">EDB81DRAFT_802011</name>
</gene>
<dbReference type="PANTHER" id="PTHR42923">
    <property type="entry name" value="PROTOPORPHYRINOGEN OXIDASE"/>
    <property type="match status" value="1"/>
</dbReference>
<dbReference type="InterPro" id="IPR002937">
    <property type="entry name" value="Amino_oxidase"/>
</dbReference>
<organism evidence="3 4">
    <name type="scientific">Dactylonectria macrodidyma</name>
    <dbReference type="NCBI Taxonomy" id="307937"/>
    <lineage>
        <taxon>Eukaryota</taxon>
        <taxon>Fungi</taxon>
        <taxon>Dikarya</taxon>
        <taxon>Ascomycota</taxon>
        <taxon>Pezizomycotina</taxon>
        <taxon>Sordariomycetes</taxon>
        <taxon>Hypocreomycetidae</taxon>
        <taxon>Hypocreales</taxon>
        <taxon>Nectriaceae</taxon>
        <taxon>Dactylonectria</taxon>
    </lineage>
</organism>
<evidence type="ECO:0000313" key="3">
    <source>
        <dbReference type="EMBL" id="KAH7136366.1"/>
    </source>
</evidence>
<dbReference type="Gene3D" id="3.50.50.60">
    <property type="entry name" value="FAD/NAD(P)-binding domain"/>
    <property type="match status" value="2"/>
</dbReference>
<dbReference type="PANTHER" id="PTHR42923:SF42">
    <property type="entry name" value="AMINE OXIDASE DOMAIN-CONTAINING PROTEIN"/>
    <property type="match status" value="1"/>
</dbReference>
<dbReference type="Pfam" id="PF13450">
    <property type="entry name" value="NAD_binding_8"/>
    <property type="match status" value="1"/>
</dbReference>
<dbReference type="AlphaFoldDB" id="A0A9P9IY05"/>
<dbReference type="Gene3D" id="3.90.660.10">
    <property type="match status" value="1"/>
</dbReference>
<comment type="caution">
    <text evidence="3">The sequence shown here is derived from an EMBL/GenBank/DDBJ whole genome shotgun (WGS) entry which is preliminary data.</text>
</comment>
<dbReference type="GO" id="GO:0016491">
    <property type="term" value="F:oxidoreductase activity"/>
    <property type="evidence" value="ECO:0007669"/>
    <property type="project" value="InterPro"/>
</dbReference>
<name>A0A9P9IY05_9HYPO</name>
<accession>A0A9P9IY05</accession>
<protein>
    <recommendedName>
        <fullName evidence="2">Amine oxidase domain-containing protein</fullName>
    </recommendedName>
</protein>
<feature type="domain" description="Amine oxidase" evidence="2">
    <location>
        <begin position="261"/>
        <end position="510"/>
    </location>
</feature>
<dbReference type="EMBL" id="JAGMUV010000013">
    <property type="protein sequence ID" value="KAH7136366.1"/>
    <property type="molecule type" value="Genomic_DNA"/>
</dbReference>
<sequence length="517" mass="56523">MDQRRGDGLQLPRRQPVQTSATLSSPLQRVAIIGTGLAGLSTAYLLQNDQHKRYAVTLFEQADSLSFDSASVAVKNSNTAVTERVDLPMRAAAGGYYHNLLRLYHHLRIPLHPIRFLFVFAKAPSSTEKPAKLSQPESRRPNSTDAERAAAAPGAYFVHASNLHQMPPPWPGNRGVVPHLLEILYLIICQFWFSVACFTVQPREASASCSGGESFADYLQRIWLPRRYVSHYLLPLLSSVSTCSHDELLAFPASDVVNYKKMSHGQQHYTVCGGVSQVQSTLAEGLKDIRLGTRVVEVVPGANQSCVIVRWQSTDGSAKVAEQAFDRVVLAVSPDVAGSIFKPLRSTLTKIPTLRVESSVLRPDAAQANSVTVDNSTSPMTCAHHLGDTSPSQVITLRTRFSDTNSSQTEALHLMPSGVVVSTCPLDGTADAKQTLKTARFTRTLRTTESRAVIEKIMRGAVRPEKKVENDATAGWVNGEDNVWLAGAWCWDGMVLLEGCIVSAMRVAEDFGVEIPF</sequence>
<keyword evidence="4" id="KW-1185">Reference proteome</keyword>
<dbReference type="Proteomes" id="UP000738349">
    <property type="component" value="Unassembled WGS sequence"/>
</dbReference>
<dbReference type="InterPro" id="IPR050464">
    <property type="entry name" value="Zeta_carotene_desat/Oxidored"/>
</dbReference>
<evidence type="ECO:0000313" key="4">
    <source>
        <dbReference type="Proteomes" id="UP000738349"/>
    </source>
</evidence>
<evidence type="ECO:0000259" key="2">
    <source>
        <dbReference type="Pfam" id="PF01593"/>
    </source>
</evidence>
<evidence type="ECO:0000256" key="1">
    <source>
        <dbReference type="SAM" id="MobiDB-lite"/>
    </source>
</evidence>
<feature type="region of interest" description="Disordered" evidence="1">
    <location>
        <begin position="1"/>
        <end position="20"/>
    </location>
</feature>
<dbReference type="InterPro" id="IPR036188">
    <property type="entry name" value="FAD/NAD-bd_sf"/>
</dbReference>
<dbReference type="SUPFAM" id="SSF51905">
    <property type="entry name" value="FAD/NAD(P)-binding domain"/>
    <property type="match status" value="1"/>
</dbReference>
<reference evidence="3" key="1">
    <citation type="journal article" date="2021" name="Nat. Commun.">
        <title>Genetic determinants of endophytism in the Arabidopsis root mycobiome.</title>
        <authorList>
            <person name="Mesny F."/>
            <person name="Miyauchi S."/>
            <person name="Thiergart T."/>
            <person name="Pickel B."/>
            <person name="Atanasova L."/>
            <person name="Karlsson M."/>
            <person name="Huettel B."/>
            <person name="Barry K.W."/>
            <person name="Haridas S."/>
            <person name="Chen C."/>
            <person name="Bauer D."/>
            <person name="Andreopoulos W."/>
            <person name="Pangilinan J."/>
            <person name="LaButti K."/>
            <person name="Riley R."/>
            <person name="Lipzen A."/>
            <person name="Clum A."/>
            <person name="Drula E."/>
            <person name="Henrissat B."/>
            <person name="Kohler A."/>
            <person name="Grigoriev I.V."/>
            <person name="Martin F.M."/>
            <person name="Hacquard S."/>
        </authorList>
    </citation>
    <scope>NUCLEOTIDE SEQUENCE</scope>
    <source>
        <strain evidence="3">MPI-CAGE-AT-0147</strain>
    </source>
</reference>
<dbReference type="Pfam" id="PF01593">
    <property type="entry name" value="Amino_oxidase"/>
    <property type="match status" value="1"/>
</dbReference>
<proteinExistence type="predicted"/>